<dbReference type="GO" id="GO:0006754">
    <property type="term" value="P:ATP biosynthetic process"/>
    <property type="evidence" value="ECO:0007669"/>
    <property type="project" value="UniProtKB-KW"/>
</dbReference>
<evidence type="ECO:0000256" key="2">
    <source>
        <dbReference type="ARBA" id="ARBA00022692"/>
    </source>
</evidence>
<geneLocation type="mitochondrion" evidence="9"/>
<dbReference type="GO" id="GO:0031966">
    <property type="term" value="C:mitochondrial membrane"/>
    <property type="evidence" value="ECO:0007669"/>
    <property type="project" value="UniProtKB-SubCell"/>
</dbReference>
<sequence length="137" mass="16247">MPQLDYTIVFPQIFWLMLMFTVTYSGLLHFFLPIFLKVLKSRKLVVLFNVNETLKNEKRLLEKQNYLNETLNKNLIVLKNVFMKDILTSLSSECKIDIQLVDVKLAKALRNNMLYCNNQLLDCIVLEPRLLNFKFKK</sequence>
<keyword evidence="4 9" id="KW-0496">Mitochondrion</keyword>
<reference evidence="9" key="1">
    <citation type="journal article" date="2018" name="Genome Biol. Evol.">
        <title>Mitochondrial and Plastid Genomes from Coralline Red Algae Provide Insights into the Incongruent Evolutionary Histories of Organelles.</title>
        <authorList>
            <person name="Lee J."/>
            <person name="Song H.J."/>
            <person name="In Park S."/>
            <person name="Lee Y.M."/>
            <person name="Jeong S.Y."/>
            <person name="Oh Cho T."/>
            <person name="Kim J.H."/>
            <person name="Choi H.G."/>
            <person name="Choi C.G."/>
            <person name="Nelson W.A."/>
            <person name="Fredericq S."/>
            <person name="Bhattacharya D."/>
            <person name="Su Yoon H."/>
        </authorList>
    </citation>
    <scope>NUCLEOTIDE SEQUENCE</scope>
</reference>
<feature type="domain" description="ATP synthase YMF19-like N-terminal" evidence="8">
    <location>
        <begin position="2"/>
        <end position="70"/>
    </location>
</feature>
<dbReference type="AlphaFoldDB" id="A0A3G3MIH2"/>
<comment type="subcellular location">
    <subcellularLocation>
        <location evidence="1">Mitochondrion membrane</location>
    </subcellularLocation>
</comment>
<evidence type="ECO:0000256" key="5">
    <source>
        <dbReference type="ARBA" id="ARBA00023136"/>
    </source>
</evidence>
<evidence type="ECO:0000256" key="7">
    <source>
        <dbReference type="SAM" id="Phobius"/>
    </source>
</evidence>
<evidence type="ECO:0000256" key="3">
    <source>
        <dbReference type="ARBA" id="ARBA00022989"/>
    </source>
</evidence>
<evidence type="ECO:0000313" key="9">
    <source>
        <dbReference type="EMBL" id="AYR06614.1"/>
    </source>
</evidence>
<protein>
    <submittedName>
        <fullName evidence="9">ATP synthase F0 subunit 8</fullName>
    </submittedName>
</protein>
<evidence type="ECO:0000259" key="8">
    <source>
        <dbReference type="Pfam" id="PF02326"/>
    </source>
</evidence>
<organism evidence="9">
    <name type="scientific">Renouxia sp</name>
    <dbReference type="NCBI Taxonomy" id="2485823"/>
    <lineage>
        <taxon>Eukaryota</taxon>
        <taxon>Rhodophyta</taxon>
        <taxon>Florideophyceae</taxon>
        <taxon>Corallinophycidae</taxon>
        <taxon>Rhodogorgonales</taxon>
        <taxon>Rhodogorgonaceae</taxon>
        <taxon>Renouxia</taxon>
    </lineage>
</organism>
<evidence type="ECO:0000256" key="6">
    <source>
        <dbReference type="ARBA" id="ARBA00023310"/>
    </source>
</evidence>
<keyword evidence="5 7" id="KW-0472">Membrane</keyword>
<keyword evidence="3 7" id="KW-1133">Transmembrane helix</keyword>
<name>A0A3G3MIH2_9FLOR</name>
<proteinExistence type="predicted"/>
<gene>
    <name evidence="9" type="primary">ATP8</name>
</gene>
<dbReference type="EMBL" id="MH281622">
    <property type="protein sequence ID" value="AYR06614.1"/>
    <property type="molecule type" value="Genomic_DNA"/>
</dbReference>
<evidence type="ECO:0000256" key="4">
    <source>
        <dbReference type="ARBA" id="ARBA00023128"/>
    </source>
</evidence>
<accession>A0A3G3MIH2</accession>
<evidence type="ECO:0000256" key="1">
    <source>
        <dbReference type="ARBA" id="ARBA00004325"/>
    </source>
</evidence>
<dbReference type="InterPro" id="IPR003319">
    <property type="entry name" value="YMF19-like_N"/>
</dbReference>
<keyword evidence="6" id="KW-0066">ATP synthesis</keyword>
<feature type="transmembrane region" description="Helical" evidence="7">
    <location>
        <begin position="12"/>
        <end position="36"/>
    </location>
</feature>
<keyword evidence="2 7" id="KW-0812">Transmembrane</keyword>
<dbReference type="Pfam" id="PF02326">
    <property type="entry name" value="YMF19"/>
    <property type="match status" value="1"/>
</dbReference>